<dbReference type="InterPro" id="IPR021762">
    <property type="entry name" value="DUF3325"/>
</dbReference>
<keyword evidence="1" id="KW-0472">Membrane</keyword>
<sequence>MSVLLFCLGLILAYAGMLGLCLAMDRHWKQLASAFEPGWQRLCRPLGWLLLTLSLLVAWQVWPPAMAPVGWLGMLSLGGISLLFLLPYQPRLALWLPLVAAPVLLALGVMG</sequence>
<dbReference type="STRING" id="254161.SAMN05216256_108155"/>
<dbReference type="OrthoDB" id="6026926at2"/>
<dbReference type="AlphaFoldDB" id="A0A1S8DLQ5"/>
<dbReference type="Proteomes" id="UP000242847">
    <property type="component" value="Unassembled WGS sequence"/>
</dbReference>
<dbReference type="RefSeq" id="WP_083723800.1">
    <property type="nucleotide sequence ID" value="NZ_FOUD01000008.1"/>
</dbReference>
<gene>
    <name evidence="2" type="ORF">BXT89_01050</name>
</gene>
<feature type="transmembrane region" description="Helical" evidence="1">
    <location>
        <begin position="69"/>
        <end position="86"/>
    </location>
</feature>
<evidence type="ECO:0000313" key="2">
    <source>
        <dbReference type="EMBL" id="ONM45570.1"/>
    </source>
</evidence>
<organism evidence="2 3">
    <name type="scientific">Halopseudomonas pachastrellae</name>
    <dbReference type="NCBI Taxonomy" id="254161"/>
    <lineage>
        <taxon>Bacteria</taxon>
        <taxon>Pseudomonadati</taxon>
        <taxon>Pseudomonadota</taxon>
        <taxon>Gammaproteobacteria</taxon>
        <taxon>Pseudomonadales</taxon>
        <taxon>Pseudomonadaceae</taxon>
        <taxon>Halopseudomonas</taxon>
    </lineage>
</organism>
<proteinExistence type="predicted"/>
<keyword evidence="1" id="KW-1133">Transmembrane helix</keyword>
<evidence type="ECO:0000256" key="1">
    <source>
        <dbReference type="SAM" id="Phobius"/>
    </source>
</evidence>
<name>A0A1S8DLQ5_9GAMM</name>
<keyword evidence="1" id="KW-0812">Transmembrane</keyword>
<keyword evidence="3" id="KW-1185">Reference proteome</keyword>
<accession>A0A1S8DLQ5</accession>
<comment type="caution">
    <text evidence="2">The sequence shown here is derived from an EMBL/GenBank/DDBJ whole genome shotgun (WGS) entry which is preliminary data.</text>
</comment>
<evidence type="ECO:0008006" key="4">
    <source>
        <dbReference type="Google" id="ProtNLM"/>
    </source>
</evidence>
<dbReference type="Pfam" id="PF11804">
    <property type="entry name" value="DUF3325"/>
    <property type="match status" value="1"/>
</dbReference>
<evidence type="ECO:0000313" key="3">
    <source>
        <dbReference type="Proteomes" id="UP000242847"/>
    </source>
</evidence>
<protein>
    <recommendedName>
        <fullName evidence="4">DUF3325 domain-containing protein</fullName>
    </recommendedName>
</protein>
<reference evidence="2 3" key="1">
    <citation type="submission" date="2017-01" db="EMBL/GenBank/DDBJ databases">
        <title>Draft genome sequence of Pseudomonas pachastrellae type strain CCUG 46540T from a deep sea.</title>
        <authorList>
            <person name="Gomila M."/>
            <person name="Mulet M."/>
            <person name="Lalucat J."/>
            <person name="Garcia-Valdes E."/>
        </authorList>
    </citation>
    <scope>NUCLEOTIDE SEQUENCE [LARGE SCALE GENOMIC DNA]</scope>
    <source>
        <strain evidence="2 3">CCUG 46540</strain>
    </source>
</reference>
<feature type="transmembrane region" description="Helical" evidence="1">
    <location>
        <begin position="45"/>
        <end position="62"/>
    </location>
</feature>
<feature type="transmembrane region" description="Helical" evidence="1">
    <location>
        <begin position="92"/>
        <end position="110"/>
    </location>
</feature>
<dbReference type="EMBL" id="MUBC01000002">
    <property type="protein sequence ID" value="ONM45570.1"/>
    <property type="molecule type" value="Genomic_DNA"/>
</dbReference>